<dbReference type="InterPro" id="IPR003607">
    <property type="entry name" value="HD/PDEase_dom"/>
</dbReference>
<feature type="domain" description="HD" evidence="1">
    <location>
        <begin position="50"/>
        <end position="168"/>
    </location>
</feature>
<sequence>MRGRSIFYRSGQFIDVLWARFGREDLSRARHFLPATAYALFLRQSPAERRHSLKVAAIIDNRGPALPPNERRTLLQAALLHDCGKSLFPLRLWQRVLVVCCQKSPQEVQTRLLRGPKVVSSPLRLAQLHPAWGSRLAHQAGLNDEVCRLIAEHHQPRTPLGRLLAEADDRC</sequence>
<evidence type="ECO:0000313" key="2">
    <source>
        <dbReference type="EMBL" id="CAA7602484.1"/>
    </source>
</evidence>
<gene>
    <name evidence="3" type="ORF">DEACI_0359</name>
    <name evidence="2" type="ORF">DEACI_3159</name>
</gene>
<dbReference type="CDD" id="cd00077">
    <property type="entry name" value="HDc"/>
    <property type="match status" value="1"/>
</dbReference>
<proteinExistence type="predicted"/>
<evidence type="ECO:0000313" key="3">
    <source>
        <dbReference type="EMBL" id="CEJ05939.1"/>
    </source>
</evidence>
<dbReference type="SUPFAM" id="SSF109604">
    <property type="entry name" value="HD-domain/PDEase-like"/>
    <property type="match status" value="1"/>
</dbReference>
<dbReference type="Gene3D" id="1.10.3210.10">
    <property type="entry name" value="Hypothetical protein af1432"/>
    <property type="match status" value="1"/>
</dbReference>
<accession>A0A8S0WQ97</accession>
<organism evidence="2">
    <name type="scientific">Acididesulfobacillus acetoxydans</name>
    <dbReference type="NCBI Taxonomy" id="1561005"/>
    <lineage>
        <taxon>Bacteria</taxon>
        <taxon>Bacillati</taxon>
        <taxon>Bacillota</taxon>
        <taxon>Clostridia</taxon>
        <taxon>Eubacteriales</taxon>
        <taxon>Peptococcaceae</taxon>
        <taxon>Acididesulfobacillus</taxon>
    </lineage>
</organism>
<dbReference type="EMBL" id="LR746496">
    <property type="protein sequence ID" value="CAA7602484.1"/>
    <property type="molecule type" value="Genomic_DNA"/>
</dbReference>
<dbReference type="AlphaFoldDB" id="A0A8S0WQ97"/>
<evidence type="ECO:0000313" key="4">
    <source>
        <dbReference type="Proteomes" id="UP001071230"/>
    </source>
</evidence>
<evidence type="ECO:0000259" key="1">
    <source>
        <dbReference type="Pfam" id="PF01966"/>
    </source>
</evidence>
<dbReference type="EMBL" id="CDGJ01000005">
    <property type="protein sequence ID" value="CEJ05939.1"/>
    <property type="molecule type" value="Genomic_DNA"/>
</dbReference>
<dbReference type="Proteomes" id="UP001071230">
    <property type="component" value="Unassembled WGS sequence"/>
</dbReference>
<dbReference type="Pfam" id="PF01966">
    <property type="entry name" value="HD"/>
    <property type="match status" value="1"/>
</dbReference>
<protein>
    <submittedName>
        <fullName evidence="2">HD domain protein</fullName>
    </submittedName>
    <submittedName>
        <fullName evidence="3">HD domain-containing protein</fullName>
    </submittedName>
</protein>
<dbReference type="KEGG" id="aacx:DEACI_3159"/>
<reference evidence="2" key="2">
    <citation type="submission" date="2020-01" db="EMBL/GenBank/DDBJ databases">
        <authorList>
            <person name="Hornung B."/>
        </authorList>
    </citation>
    <scope>NUCLEOTIDE SEQUENCE</scope>
    <source>
        <strain evidence="2">PacBioINE</strain>
    </source>
</reference>
<keyword evidence="4" id="KW-1185">Reference proteome</keyword>
<dbReference type="RefSeq" id="WP_240985845.1">
    <property type="nucleotide sequence ID" value="NZ_CDGJ01000005.1"/>
</dbReference>
<name>A0A8S0WQ97_9FIRM</name>
<dbReference type="Proteomes" id="UP000836597">
    <property type="component" value="Chromosome"/>
</dbReference>
<dbReference type="InterPro" id="IPR006674">
    <property type="entry name" value="HD_domain"/>
</dbReference>
<reference evidence="3" key="1">
    <citation type="submission" date="2014-11" db="EMBL/GenBank/DDBJ databases">
        <authorList>
            <person name="Hornung B.V."/>
        </authorList>
    </citation>
    <scope>NUCLEOTIDE SEQUENCE</scope>
    <source>
        <strain evidence="3">INE</strain>
    </source>
</reference>